<name>A0ABV0WLM4_9TELE</name>
<proteinExistence type="predicted"/>
<dbReference type="EMBL" id="JAHRIM010054260">
    <property type="protein sequence ID" value="MEQ2269994.1"/>
    <property type="molecule type" value="Genomic_DNA"/>
</dbReference>
<keyword evidence="3" id="KW-1185">Reference proteome</keyword>
<comment type="caution">
    <text evidence="2">The sequence shown here is derived from an EMBL/GenBank/DDBJ whole genome shotgun (WGS) entry which is preliminary data.</text>
</comment>
<dbReference type="Proteomes" id="UP001444071">
    <property type="component" value="Unassembled WGS sequence"/>
</dbReference>
<reference evidence="2 3" key="1">
    <citation type="submission" date="2021-06" db="EMBL/GenBank/DDBJ databases">
        <authorList>
            <person name="Palmer J.M."/>
        </authorList>
    </citation>
    <scope>NUCLEOTIDE SEQUENCE [LARGE SCALE GENOMIC DNA]</scope>
    <source>
        <strain evidence="2 3">XR_2019</strain>
        <tissue evidence="2">Muscle</tissue>
    </source>
</reference>
<feature type="region of interest" description="Disordered" evidence="1">
    <location>
        <begin position="36"/>
        <end position="132"/>
    </location>
</feature>
<protein>
    <submittedName>
        <fullName evidence="2">Uncharacterized protein</fullName>
    </submittedName>
</protein>
<feature type="compositionally biased region" description="Polar residues" evidence="1">
    <location>
        <begin position="59"/>
        <end position="71"/>
    </location>
</feature>
<sequence>MTEGGQCKELLLLPTRPNLPNPKTLLLCGVACKGEGGGHQGTNINSPLGANLPSGPLLSCQSPHQSSTNQGVPRDPQRCHKGAPTEQPPHCGSSPEEPGHPREVSLLPAAQDPESHQTSHFPVPTGKSIPTA</sequence>
<gene>
    <name evidence="2" type="ORF">XENORESO_013464</name>
</gene>
<evidence type="ECO:0000256" key="1">
    <source>
        <dbReference type="SAM" id="MobiDB-lite"/>
    </source>
</evidence>
<evidence type="ECO:0000313" key="2">
    <source>
        <dbReference type="EMBL" id="MEQ2269994.1"/>
    </source>
</evidence>
<organism evidence="2 3">
    <name type="scientific">Xenotaenia resolanae</name>
    <dbReference type="NCBI Taxonomy" id="208358"/>
    <lineage>
        <taxon>Eukaryota</taxon>
        <taxon>Metazoa</taxon>
        <taxon>Chordata</taxon>
        <taxon>Craniata</taxon>
        <taxon>Vertebrata</taxon>
        <taxon>Euteleostomi</taxon>
        <taxon>Actinopterygii</taxon>
        <taxon>Neopterygii</taxon>
        <taxon>Teleostei</taxon>
        <taxon>Neoteleostei</taxon>
        <taxon>Acanthomorphata</taxon>
        <taxon>Ovalentaria</taxon>
        <taxon>Atherinomorphae</taxon>
        <taxon>Cyprinodontiformes</taxon>
        <taxon>Goodeidae</taxon>
        <taxon>Xenotaenia</taxon>
    </lineage>
</organism>
<evidence type="ECO:0000313" key="3">
    <source>
        <dbReference type="Proteomes" id="UP001444071"/>
    </source>
</evidence>
<accession>A0ABV0WLM4</accession>